<accession>A0ABV4WCL7</accession>
<proteinExistence type="predicted"/>
<dbReference type="RefSeq" id="WP_374816193.1">
    <property type="nucleotide sequence ID" value="NZ_JBHFLD010000057.1"/>
</dbReference>
<sequence>MAVSDDKTAAAGSVRNIGEPLRFENIESLAGFSAEPGKDGQNIKIWTRLALTSDEPLFHRLVDSLAGVINHMANQAGTTVNLRSADTVLFILKPDDSAELWLDKAAVSLKCVVNRSMKAGTAIFERDIADVRGMRFPCVEIGEKDKILCLFRQDWRFGFAFDMNPDEKIDLEEFEATLGTLYRQMRYKHLYDALDDVALFDRLLLSGWFPFAEIITSEFKEVLNHCEAGFDLEEIEEKLVKKFDEKRMEKILERWLAKPHFGAKQELLKAAIAAFNNREPIAVIKILLTEIEGVLNEAHRAAHNGQGAKLKGLLEFAEKSAERKAGGSNTLLFPRAFGRYLREFTFANFDPVTKTGSANSRHAVGHGAATQESYTITRALQAVLTLDQLAFYT</sequence>
<name>A0ABV4WCL7_9GAMM</name>
<dbReference type="EMBL" id="JBHFLD010000057">
    <property type="protein sequence ID" value="MFB2717868.1"/>
    <property type="molecule type" value="Genomic_DNA"/>
</dbReference>
<evidence type="ECO:0000313" key="2">
    <source>
        <dbReference type="Proteomes" id="UP001576762"/>
    </source>
</evidence>
<comment type="caution">
    <text evidence="1">The sequence shown here is derived from an EMBL/GenBank/DDBJ whole genome shotgun (WGS) entry which is preliminary data.</text>
</comment>
<dbReference type="Proteomes" id="UP001576762">
    <property type="component" value="Unassembled WGS sequence"/>
</dbReference>
<gene>
    <name evidence="1" type="ORF">ACE05E_20580</name>
</gene>
<protein>
    <recommendedName>
        <fullName evidence="3">Apea-like HEPN domain-containing protein</fullName>
    </recommendedName>
</protein>
<evidence type="ECO:0008006" key="3">
    <source>
        <dbReference type="Google" id="ProtNLM"/>
    </source>
</evidence>
<reference evidence="1 2" key="1">
    <citation type="submission" date="2024-09" db="EMBL/GenBank/DDBJ databases">
        <title>Draft genome sequences of 6 high pH adapted Marinobacter shengliensis sp. isolated from Mariana forearc serpentinite mud volcanoes.</title>
        <authorList>
            <person name="Elkassas S."/>
            <person name="Serres M."/>
            <person name="Michael N."/>
            <person name="Amina P."/>
            <person name="Teodora Z."/>
            <person name="Julie H."/>
        </authorList>
    </citation>
    <scope>NUCLEOTIDE SEQUENCE [LARGE SCALE GENOMIC DNA]</scope>
    <source>
        <strain evidence="1 2">EB4</strain>
    </source>
</reference>
<evidence type="ECO:0000313" key="1">
    <source>
        <dbReference type="EMBL" id="MFB2717868.1"/>
    </source>
</evidence>
<keyword evidence="2" id="KW-1185">Reference proteome</keyword>
<organism evidence="1 2">
    <name type="scientific">Marinobacter shengliensis</name>
    <dbReference type="NCBI Taxonomy" id="1389223"/>
    <lineage>
        <taxon>Bacteria</taxon>
        <taxon>Pseudomonadati</taxon>
        <taxon>Pseudomonadota</taxon>
        <taxon>Gammaproteobacteria</taxon>
        <taxon>Pseudomonadales</taxon>
        <taxon>Marinobacteraceae</taxon>
        <taxon>Marinobacter</taxon>
    </lineage>
</organism>